<gene>
    <name evidence="2" type="ORF">MTP08_07825</name>
</gene>
<evidence type="ECO:0000313" key="2">
    <source>
        <dbReference type="EMBL" id="UOE36977.1"/>
    </source>
</evidence>
<organism evidence="2 3">
    <name type="scientific">Chryseobacterium oryzae</name>
    <dbReference type="NCBI Taxonomy" id="2929799"/>
    <lineage>
        <taxon>Bacteria</taxon>
        <taxon>Pseudomonadati</taxon>
        <taxon>Bacteroidota</taxon>
        <taxon>Flavobacteriia</taxon>
        <taxon>Flavobacteriales</taxon>
        <taxon>Weeksellaceae</taxon>
        <taxon>Chryseobacterium group</taxon>
        <taxon>Chryseobacterium</taxon>
    </lineage>
</organism>
<sequence length="494" mass="57672">MKTLSKSRFVSGIQCHKKVWFDFYRKDLKAPVNEAQQRIFDLGHKIGELAWRKFPDGKDATPEDYLDFTPSIANTKQWISEGMPTIYEATFSARNVFCMLDILHKHQDEYWAIEVKNSTSVKDYHLTDAAFQYFVMAESGFIPDRFFLMHINNQYVKDGEITSDIFHLEDITEKVLERQPWVIENLDAILQALELEDEPEITIGGQCGSPFTCDYQHHCWSHIPENSVFELSRAGKKSWDLYEQNILSINDIPEDYPLSNFQQLQFRGSKFGEKHIDVVSIQNFVDKWHFPLYFFDFETIFPAIPVLDGTRPYEQVPFQYSLHRLDDQGNLDHFEFLANPASFQDPNESPLKNLIYEMKNHFGSNGSIIAYNMAFEKRILVSLKEKFPEEKTFLEDLIERMVDLMVVFQKNWYYDSAMGKSYSIKAVLPALIPELSYQDLEVSNGDMASNLFHASVENGSFITKNLKKNLLEYCKLDTYAMVALYHFLQNLYVR</sequence>
<keyword evidence="3" id="KW-1185">Reference proteome</keyword>
<dbReference type="InterPro" id="IPR012337">
    <property type="entry name" value="RNaseH-like_sf"/>
</dbReference>
<protein>
    <submittedName>
        <fullName evidence="2">DUF2779 domain-containing protein</fullName>
    </submittedName>
</protein>
<dbReference type="EMBL" id="CP094529">
    <property type="protein sequence ID" value="UOE36977.1"/>
    <property type="molecule type" value="Genomic_DNA"/>
</dbReference>
<reference evidence="2 3" key="1">
    <citation type="submission" date="2022-03" db="EMBL/GenBank/DDBJ databases">
        <title>Chryseobacterium sp. isolated from the Andong Sikhe.</title>
        <authorList>
            <person name="Won M."/>
            <person name="Kim S.-J."/>
            <person name="Kwon S.-W."/>
        </authorList>
    </citation>
    <scope>NUCLEOTIDE SEQUENCE [LARGE SCALE GENOMIC DNA]</scope>
    <source>
        <strain evidence="2 3">ADR-1</strain>
    </source>
</reference>
<proteinExistence type="predicted"/>
<dbReference type="RefSeq" id="WP_243575490.1">
    <property type="nucleotide sequence ID" value="NZ_CP094529.1"/>
</dbReference>
<dbReference type="Pfam" id="PF11074">
    <property type="entry name" value="DUF2779"/>
    <property type="match status" value="1"/>
</dbReference>
<evidence type="ECO:0000313" key="3">
    <source>
        <dbReference type="Proteomes" id="UP000831068"/>
    </source>
</evidence>
<dbReference type="SUPFAM" id="SSF53098">
    <property type="entry name" value="Ribonuclease H-like"/>
    <property type="match status" value="1"/>
</dbReference>
<dbReference type="InterPro" id="IPR011604">
    <property type="entry name" value="PDDEXK-like_dom_sf"/>
</dbReference>
<dbReference type="Gene3D" id="3.90.320.10">
    <property type="match status" value="1"/>
</dbReference>
<dbReference type="InterPro" id="IPR021301">
    <property type="entry name" value="DUF2779"/>
</dbReference>
<name>A0ABY4BFD4_9FLAO</name>
<evidence type="ECO:0000259" key="1">
    <source>
        <dbReference type="Pfam" id="PF11074"/>
    </source>
</evidence>
<feature type="domain" description="DUF2779" evidence="1">
    <location>
        <begin position="293"/>
        <end position="423"/>
    </location>
</feature>
<accession>A0ABY4BFD4</accession>
<dbReference type="Proteomes" id="UP000831068">
    <property type="component" value="Chromosome"/>
</dbReference>